<dbReference type="EC" id="2.1.1.37" evidence="8"/>
<protein>
    <recommendedName>
        <fullName evidence="8">Cytosine-specific methyltransferase</fullName>
        <ecNumber evidence="8">2.1.1.37</ecNumber>
    </recommendedName>
</protein>
<organism evidence="9 10">
    <name type="scientific">Prosthecobacter fusiformis</name>
    <dbReference type="NCBI Taxonomy" id="48464"/>
    <lineage>
        <taxon>Bacteria</taxon>
        <taxon>Pseudomonadati</taxon>
        <taxon>Verrucomicrobiota</taxon>
        <taxon>Verrucomicrobiia</taxon>
        <taxon>Verrucomicrobiales</taxon>
        <taxon>Verrucomicrobiaceae</taxon>
        <taxon>Prosthecobacter</taxon>
    </lineage>
</organism>
<dbReference type="InterPro" id="IPR018117">
    <property type="entry name" value="C5_DNA_meth_AS"/>
</dbReference>
<dbReference type="PRINTS" id="PR00105">
    <property type="entry name" value="C5METTRFRASE"/>
</dbReference>
<evidence type="ECO:0000313" key="10">
    <source>
        <dbReference type="Proteomes" id="UP000295662"/>
    </source>
</evidence>
<name>A0A4R7RK66_9BACT</name>
<dbReference type="OrthoDB" id="9813719at2"/>
<keyword evidence="4" id="KW-0680">Restriction system</keyword>
<gene>
    <name evidence="9" type="ORF">EI77_04620</name>
</gene>
<dbReference type="GO" id="GO:0009307">
    <property type="term" value="P:DNA restriction-modification system"/>
    <property type="evidence" value="ECO:0007669"/>
    <property type="project" value="UniProtKB-KW"/>
</dbReference>
<proteinExistence type="inferred from homology"/>
<reference evidence="9 10" key="1">
    <citation type="submission" date="2019-03" db="EMBL/GenBank/DDBJ databases">
        <title>Genomic Encyclopedia of Archaeal and Bacterial Type Strains, Phase II (KMG-II): from individual species to whole genera.</title>
        <authorList>
            <person name="Goeker M."/>
        </authorList>
    </citation>
    <scope>NUCLEOTIDE SEQUENCE [LARGE SCALE GENOMIC DNA]</scope>
    <source>
        <strain evidence="9 10">ATCC 25309</strain>
    </source>
</reference>
<comment type="similarity">
    <text evidence="6 7">Belongs to the class I-like SAM-binding methyltransferase superfamily. C5-methyltransferase family.</text>
</comment>
<dbReference type="InterPro" id="IPR050390">
    <property type="entry name" value="C5-Methyltransferase"/>
</dbReference>
<feature type="active site" evidence="6">
    <location>
        <position position="74"/>
    </location>
</feature>
<comment type="caution">
    <text evidence="9">The sequence shown here is derived from an EMBL/GenBank/DDBJ whole genome shotgun (WGS) entry which is preliminary data.</text>
</comment>
<dbReference type="SUPFAM" id="SSF53335">
    <property type="entry name" value="S-adenosyl-L-methionine-dependent methyltransferases"/>
    <property type="match status" value="1"/>
</dbReference>
<dbReference type="PANTHER" id="PTHR10629">
    <property type="entry name" value="CYTOSINE-SPECIFIC METHYLTRANSFERASE"/>
    <property type="match status" value="1"/>
</dbReference>
<dbReference type="PROSITE" id="PS00095">
    <property type="entry name" value="C5_MTASE_2"/>
    <property type="match status" value="1"/>
</dbReference>
<dbReference type="InterPro" id="IPR031303">
    <property type="entry name" value="C5_meth_CS"/>
</dbReference>
<dbReference type="AlphaFoldDB" id="A0A4R7RK66"/>
<evidence type="ECO:0000256" key="2">
    <source>
        <dbReference type="ARBA" id="ARBA00022679"/>
    </source>
</evidence>
<evidence type="ECO:0000256" key="8">
    <source>
        <dbReference type="RuleBase" id="RU000417"/>
    </source>
</evidence>
<dbReference type="GO" id="GO:0003677">
    <property type="term" value="F:DNA binding"/>
    <property type="evidence" value="ECO:0007669"/>
    <property type="project" value="TreeGrafter"/>
</dbReference>
<dbReference type="PROSITE" id="PS00094">
    <property type="entry name" value="C5_MTASE_1"/>
    <property type="match status" value="1"/>
</dbReference>
<dbReference type="CDD" id="cd00315">
    <property type="entry name" value="Cyt_C5_DNA_methylase"/>
    <property type="match status" value="1"/>
</dbReference>
<dbReference type="PROSITE" id="PS51679">
    <property type="entry name" value="SAM_MT_C5"/>
    <property type="match status" value="1"/>
</dbReference>
<evidence type="ECO:0000256" key="6">
    <source>
        <dbReference type="PROSITE-ProRule" id="PRU01016"/>
    </source>
</evidence>
<dbReference type="EMBL" id="SOCA01000018">
    <property type="protein sequence ID" value="TDU62577.1"/>
    <property type="molecule type" value="Genomic_DNA"/>
</dbReference>
<dbReference type="Proteomes" id="UP000295662">
    <property type="component" value="Unassembled WGS sequence"/>
</dbReference>
<dbReference type="InterPro" id="IPR001525">
    <property type="entry name" value="C5_MeTfrase"/>
</dbReference>
<keyword evidence="1 6" id="KW-0489">Methyltransferase</keyword>
<evidence type="ECO:0000256" key="7">
    <source>
        <dbReference type="RuleBase" id="RU000416"/>
    </source>
</evidence>
<dbReference type="Gene3D" id="3.90.120.10">
    <property type="entry name" value="DNA Methylase, subunit A, domain 2"/>
    <property type="match status" value="1"/>
</dbReference>
<evidence type="ECO:0000313" key="9">
    <source>
        <dbReference type="EMBL" id="TDU62577.1"/>
    </source>
</evidence>
<accession>A0A4R7RK66</accession>
<dbReference type="Pfam" id="PF00145">
    <property type="entry name" value="DNA_methylase"/>
    <property type="match status" value="1"/>
</dbReference>
<dbReference type="PANTHER" id="PTHR10629:SF52">
    <property type="entry name" value="DNA (CYTOSINE-5)-METHYLTRANSFERASE 1"/>
    <property type="match status" value="1"/>
</dbReference>
<dbReference type="RefSeq" id="WP_133797566.1">
    <property type="nucleotide sequence ID" value="NZ_SOCA01000018.1"/>
</dbReference>
<dbReference type="InterPro" id="IPR029063">
    <property type="entry name" value="SAM-dependent_MTases_sf"/>
</dbReference>
<dbReference type="GO" id="GO:0003886">
    <property type="term" value="F:DNA (cytosine-5-)-methyltransferase activity"/>
    <property type="evidence" value="ECO:0007669"/>
    <property type="project" value="UniProtKB-EC"/>
</dbReference>
<dbReference type="GO" id="GO:0044027">
    <property type="term" value="P:negative regulation of gene expression via chromosomal CpG island methylation"/>
    <property type="evidence" value="ECO:0007669"/>
    <property type="project" value="TreeGrafter"/>
</dbReference>
<dbReference type="GO" id="GO:0032259">
    <property type="term" value="P:methylation"/>
    <property type="evidence" value="ECO:0007669"/>
    <property type="project" value="UniProtKB-KW"/>
</dbReference>
<sequence>MSFYSLELCAGGGGQALGLEGAGFHHVGVVEYEPQFCTTLRMNRPHWNVIQQDIRDFQPSGFGDVDLIAGGVPCPPFSIAGKQLGSDDERDMFPTALDIISKVRPRAIMLENVQGLASAKFRDYRNDLLKKLGKMGYEAEWKVLQASDFGVPQLRPRFILVGMRADDMRHFSWPEPALSAPTVGETLVDLMGANGWLGTEEWVAKANRIAPTLVGGSKKHGGPDLGPTRAKRQWRELGVDGMGLADEAPDVTTPEDKLPRLTVRMVARIQGFPDEWQFSGKKTASYRQVGNAFPPPVARAVGRRIIAAFKRLKADAKYGHAEAQLRLFEEPAKMSWKRKKAPKL</sequence>
<dbReference type="NCBIfam" id="TIGR00675">
    <property type="entry name" value="dcm"/>
    <property type="match status" value="1"/>
</dbReference>
<comment type="catalytic activity">
    <reaction evidence="5 8">
        <text>a 2'-deoxycytidine in DNA + S-adenosyl-L-methionine = a 5-methyl-2'-deoxycytidine in DNA + S-adenosyl-L-homocysteine + H(+)</text>
        <dbReference type="Rhea" id="RHEA:13681"/>
        <dbReference type="Rhea" id="RHEA-COMP:11369"/>
        <dbReference type="Rhea" id="RHEA-COMP:11370"/>
        <dbReference type="ChEBI" id="CHEBI:15378"/>
        <dbReference type="ChEBI" id="CHEBI:57856"/>
        <dbReference type="ChEBI" id="CHEBI:59789"/>
        <dbReference type="ChEBI" id="CHEBI:85452"/>
        <dbReference type="ChEBI" id="CHEBI:85454"/>
        <dbReference type="EC" id="2.1.1.37"/>
    </reaction>
</comment>
<evidence type="ECO:0000256" key="3">
    <source>
        <dbReference type="ARBA" id="ARBA00022691"/>
    </source>
</evidence>
<dbReference type="Gene3D" id="3.40.50.150">
    <property type="entry name" value="Vaccinia Virus protein VP39"/>
    <property type="match status" value="1"/>
</dbReference>
<keyword evidence="3 6" id="KW-0949">S-adenosyl-L-methionine</keyword>
<evidence type="ECO:0000256" key="5">
    <source>
        <dbReference type="ARBA" id="ARBA00047422"/>
    </source>
</evidence>
<keyword evidence="10" id="KW-1185">Reference proteome</keyword>
<evidence type="ECO:0000256" key="1">
    <source>
        <dbReference type="ARBA" id="ARBA00022603"/>
    </source>
</evidence>
<evidence type="ECO:0000256" key="4">
    <source>
        <dbReference type="ARBA" id="ARBA00022747"/>
    </source>
</evidence>
<keyword evidence="2 6" id="KW-0808">Transferase</keyword>